<dbReference type="InterPro" id="IPR015500">
    <property type="entry name" value="Peptidase_S8_subtilisin-rel"/>
</dbReference>
<dbReference type="InterPro" id="IPR022398">
    <property type="entry name" value="Peptidase_S8_His-AS"/>
</dbReference>
<evidence type="ECO:0000313" key="12">
    <source>
        <dbReference type="Proteomes" id="UP000306241"/>
    </source>
</evidence>
<evidence type="ECO:0000259" key="9">
    <source>
        <dbReference type="Pfam" id="PF00082"/>
    </source>
</evidence>
<feature type="active site" description="Charge relay system" evidence="6 7">
    <location>
        <position position="203"/>
    </location>
</feature>
<comment type="similarity">
    <text evidence="1 7">Belongs to the peptidase S8 family.</text>
</comment>
<accession>A0A4V0H449</accession>
<proteinExistence type="inferred from homology"/>
<dbReference type="Proteomes" id="UP000306241">
    <property type="component" value="Chromosome"/>
</dbReference>
<dbReference type="EC" id="3.4.21.96" evidence="11"/>
<evidence type="ECO:0000256" key="8">
    <source>
        <dbReference type="SAM" id="MobiDB-lite"/>
    </source>
</evidence>
<dbReference type="PROSITE" id="PS00138">
    <property type="entry name" value="SUBTILASE_SER"/>
    <property type="match status" value="1"/>
</dbReference>
<feature type="active site" description="Charge relay system" evidence="6 7">
    <location>
        <position position="149"/>
    </location>
</feature>
<dbReference type="SUPFAM" id="SSF52743">
    <property type="entry name" value="Subtilisin-like"/>
    <property type="match status" value="1"/>
</dbReference>
<protein>
    <submittedName>
        <fullName evidence="11">Surface-anchored subtilase family protein</fullName>
        <ecNumber evidence="11">3.4.21.96</ecNumber>
    </submittedName>
</protein>
<dbReference type="Gene3D" id="2.60.40.1710">
    <property type="entry name" value="Subtilisin-like superfamily"/>
    <property type="match status" value="1"/>
</dbReference>
<keyword evidence="4 7" id="KW-0378">Hydrolase</keyword>
<keyword evidence="3" id="KW-0732">Signal</keyword>
<dbReference type="Pfam" id="PF06280">
    <property type="entry name" value="fn3_5"/>
    <property type="match status" value="1"/>
</dbReference>
<name>A0A4V0H449_STRPO</name>
<feature type="compositionally biased region" description="Basic and acidic residues" evidence="8">
    <location>
        <begin position="1084"/>
        <end position="1094"/>
    </location>
</feature>
<dbReference type="InterPro" id="IPR050131">
    <property type="entry name" value="Peptidase_S8_subtilisin-like"/>
</dbReference>
<dbReference type="PRINTS" id="PR00723">
    <property type="entry name" value="SUBTILISIN"/>
</dbReference>
<evidence type="ECO:0000256" key="2">
    <source>
        <dbReference type="ARBA" id="ARBA00022670"/>
    </source>
</evidence>
<reference evidence="11 12" key="1">
    <citation type="submission" date="2019-05" db="EMBL/GenBank/DDBJ databases">
        <authorList>
            <consortium name="Pathogen Informatics"/>
        </authorList>
    </citation>
    <scope>NUCLEOTIDE SEQUENCE [LARGE SCALE GENOMIC DNA]</scope>
    <source>
        <strain evidence="11 12">NCTC10924</strain>
    </source>
</reference>
<evidence type="ECO:0000256" key="5">
    <source>
        <dbReference type="ARBA" id="ARBA00022825"/>
    </source>
</evidence>
<evidence type="ECO:0000313" key="11">
    <source>
        <dbReference type="EMBL" id="VTT43930.1"/>
    </source>
</evidence>
<evidence type="ECO:0000259" key="10">
    <source>
        <dbReference type="Pfam" id="PF06280"/>
    </source>
</evidence>
<feature type="domain" description="Peptidase S8/S53" evidence="9">
    <location>
        <begin position="140"/>
        <end position="589"/>
    </location>
</feature>
<sequence length="1529" mass="173274">MLNLILKLTKYSYVLPKRFLENKGVKVTKKSIYATQTRILLNSSILLLFAGLATNSSNVSADSHEIDNNASANNIQAGSASRAEAINTKEVELNYKEVSGTSIETKNSSFDTTPSMPLLDQANTIHNQEVKAEGDTKLDGRGVLIASIDSGIDLTHETLSLDNDISDRDLKEKTVAFGASRKVPYVFDTMSGDTSIKDDQTEHGMHIAGVLVGNTKNGFKGMAKNAQLLAYRTWSKDNSEGYQGSSQFFAMEDAMNRKADIISLSIGEIGTGRNDDIWAKVLERAKKEDVIIAAAMGNYGTSSMTNSYDTLVDEKFSLQDNSTLLSVSSNDSVLGVGSYYDTHMRLPHLKIEDLDLAYENINWHNYFLFEQKDKNQISFDNNIIDLEQEKSISNISGKIVLVNRKSEQVYQQLVTIMGEKPKGIILVNAATATTYGNYKNVPEIRSTLLGDSKGLFQATWAISVSANDGEKLRNYLKNQSQKLHRLTIEREPKLTKVFEHKGISGFSTWGPRPDLELKPDLVAPGENVYSSGNENSYYNDSGTSMAAPHVAGASAMLLPITKQFQAKWNQNFAKISLIQLNKLLLQNTADILIDHTVPNGKPLLPYSPRRQGAGAVNLLKALKTKVFLSDENLKGAISLKDFTEKEKTFSLVLHNLSDKEQFFKLEASPILGKVTYDNKRQNLEKTLAIKTVHSRQIEEASLIAPRYVRIAPNSQMTIPMTLKVGKAKMDEFIEGFIRFKSLNKEQADLSIPYLGFYGDWNREKIVDPVAWQDGSKTKMTGIVKAYPIGLEIFDYVPWGVDYNKWKEDHNNLEADPRHYVMQSLGGIDSHALMKLRLIFMRHAKDFQVEITDSANPQLAKTLKVLKVGHYYPKFMESAYQEYPDRYQPMFGDYDPDLEWDGSLYNPKTNDDQPIAEGLYFIKIKARLDENRPWQETYIPFAVDNTKPKVSLVHNTDKEVLLAITDKHLKDVTIVMEDKVTKELKAGADGYYRVPKNSGDTYSGYSLIVEDFGENRVEYDLQELLLKGNLKEKESKRLTKKSLLTDSSVLKPKKKLIPQPGHDIEPDNDTEWEDDNQEWETSDSNPKEFTHGTDFHDGKLTSAYTEATASNDVDIEFDENGNAFRTYYIHLQKGQHLFLTNTNALYNAKQKQSLFAPSWQKRYDYQESDYKDSHFKEIKVPIFQGPNTLNVKAYYNNELISNKGYAIKLDTRTPELTFHNTNIHYFHKEGLSSEDREDQLLGEITIPNNVLRLAGKIKDAQDGWKLFVNGDMVDSRIKDGEYDDYFHQNESEWYYEKAIEDGDYVKVVISDYVNNNISYLFKVKIDPNAVNDGLAEHLLKRKEKKEGLLLENQKTPVKKVDLMKPAQLANFNGKGITNAEELIYALSAELPDYSIQVLNMSIEPQVPTKGQALIQLQKGQSIGRFTLNWETPVQSEQKATNTLPVNVLFSFERNNKNVKTYARALFNSYKTDNVSRNMESITGTDTLETTEKTLPVTGEKDSKVWYIFAIFFSLFYFKSNRKRKEFNKEN</sequence>
<dbReference type="PANTHER" id="PTHR43806:SF11">
    <property type="entry name" value="CEREVISIN-RELATED"/>
    <property type="match status" value="1"/>
</dbReference>
<gene>
    <name evidence="11" type="primary">prtP</name>
    <name evidence="11" type="ORF">NCTC10924_00960</name>
</gene>
<evidence type="ECO:0000256" key="4">
    <source>
        <dbReference type="ARBA" id="ARBA00022801"/>
    </source>
</evidence>
<dbReference type="EMBL" id="LR594052">
    <property type="protein sequence ID" value="VTT43930.1"/>
    <property type="molecule type" value="Genomic_DNA"/>
</dbReference>
<dbReference type="OrthoDB" id="9798386at2"/>
<dbReference type="PROSITE" id="PS51892">
    <property type="entry name" value="SUBTILASE"/>
    <property type="match status" value="1"/>
</dbReference>
<dbReference type="Gene3D" id="3.40.50.200">
    <property type="entry name" value="Peptidase S8/S53 domain"/>
    <property type="match status" value="1"/>
</dbReference>
<dbReference type="InterPro" id="IPR023828">
    <property type="entry name" value="Peptidase_S8_Ser-AS"/>
</dbReference>
<feature type="active site" description="Charge relay system" evidence="6 7">
    <location>
        <position position="544"/>
    </location>
</feature>
<dbReference type="GO" id="GO:0006508">
    <property type="term" value="P:proteolysis"/>
    <property type="evidence" value="ECO:0007669"/>
    <property type="project" value="UniProtKB-KW"/>
</dbReference>
<feature type="region of interest" description="Disordered" evidence="8">
    <location>
        <begin position="1051"/>
        <end position="1094"/>
    </location>
</feature>
<keyword evidence="5 7" id="KW-0720">Serine protease</keyword>
<dbReference type="PROSITE" id="PS00137">
    <property type="entry name" value="SUBTILASE_HIS"/>
    <property type="match status" value="1"/>
</dbReference>
<keyword evidence="2 7" id="KW-0645">Protease</keyword>
<evidence type="ECO:0000256" key="1">
    <source>
        <dbReference type="ARBA" id="ARBA00011073"/>
    </source>
</evidence>
<dbReference type="InterPro" id="IPR010435">
    <property type="entry name" value="C5a/SBT2-like_Fn3"/>
</dbReference>
<organism evidence="11 12">
    <name type="scientific">Streptococcus porcinus</name>
    <dbReference type="NCBI Taxonomy" id="1340"/>
    <lineage>
        <taxon>Bacteria</taxon>
        <taxon>Bacillati</taxon>
        <taxon>Bacillota</taxon>
        <taxon>Bacilli</taxon>
        <taxon>Lactobacillales</taxon>
        <taxon>Streptococcaceae</taxon>
        <taxon>Streptococcus</taxon>
    </lineage>
</organism>
<dbReference type="PANTHER" id="PTHR43806">
    <property type="entry name" value="PEPTIDASE S8"/>
    <property type="match status" value="1"/>
</dbReference>
<evidence type="ECO:0000256" key="6">
    <source>
        <dbReference type="PIRSR" id="PIRSR615500-1"/>
    </source>
</evidence>
<evidence type="ECO:0000256" key="7">
    <source>
        <dbReference type="PROSITE-ProRule" id="PRU01240"/>
    </source>
</evidence>
<dbReference type="InterPro" id="IPR036852">
    <property type="entry name" value="Peptidase_S8/S53_dom_sf"/>
</dbReference>
<dbReference type="GO" id="GO:0016020">
    <property type="term" value="C:membrane"/>
    <property type="evidence" value="ECO:0007669"/>
    <property type="project" value="InterPro"/>
</dbReference>
<feature type="domain" description="C5a peptidase/Subtilisin-like protease SBT2-like Fn3-like" evidence="10">
    <location>
        <begin position="637"/>
        <end position="754"/>
    </location>
</feature>
<dbReference type="Pfam" id="PF00082">
    <property type="entry name" value="Peptidase_S8"/>
    <property type="match status" value="1"/>
</dbReference>
<evidence type="ECO:0000256" key="3">
    <source>
        <dbReference type="ARBA" id="ARBA00022729"/>
    </source>
</evidence>
<dbReference type="InterPro" id="IPR000209">
    <property type="entry name" value="Peptidase_S8/S53_dom"/>
</dbReference>
<feature type="compositionally biased region" description="Acidic residues" evidence="8">
    <location>
        <begin position="1065"/>
        <end position="1080"/>
    </location>
</feature>
<dbReference type="Gene3D" id="3.50.30.30">
    <property type="match status" value="1"/>
</dbReference>
<dbReference type="GO" id="GO:0004252">
    <property type="term" value="F:serine-type endopeptidase activity"/>
    <property type="evidence" value="ECO:0007669"/>
    <property type="project" value="UniProtKB-UniRule"/>
</dbReference>